<dbReference type="InterPro" id="IPR011993">
    <property type="entry name" value="PH-like_dom_sf"/>
</dbReference>
<organism evidence="4 5">
    <name type="scientific">Oryctolagus cuniculus</name>
    <name type="common">Rabbit</name>
    <dbReference type="NCBI Taxonomy" id="9986"/>
    <lineage>
        <taxon>Eukaryota</taxon>
        <taxon>Metazoa</taxon>
        <taxon>Chordata</taxon>
        <taxon>Craniata</taxon>
        <taxon>Vertebrata</taxon>
        <taxon>Euteleostomi</taxon>
        <taxon>Mammalia</taxon>
        <taxon>Eutheria</taxon>
        <taxon>Euarchontoglires</taxon>
        <taxon>Glires</taxon>
        <taxon>Lagomorpha</taxon>
        <taxon>Leporidae</taxon>
        <taxon>Oryctolagus</taxon>
    </lineage>
</organism>
<dbReference type="Pfam" id="PF04802">
    <property type="entry name" value="PP4R3"/>
    <property type="match status" value="1"/>
</dbReference>
<evidence type="ECO:0000256" key="1">
    <source>
        <dbReference type="ARBA" id="ARBA00008809"/>
    </source>
</evidence>
<dbReference type="AlphaFoldDB" id="G1U0U3"/>
<dbReference type="Gene3D" id="2.30.29.30">
    <property type="entry name" value="Pleckstrin-homology domain (PH domain)/Phosphotyrosine-binding domain (PTB)"/>
    <property type="match status" value="1"/>
</dbReference>
<feature type="domain" description="Serine/threonine-protein phosphatase 4 regulatory subunit 3-like central" evidence="2">
    <location>
        <begin position="139"/>
        <end position="625"/>
    </location>
</feature>
<dbReference type="SMR" id="G1U0U3"/>
<dbReference type="PaxDb" id="9986-ENSOCUP00000022974"/>
<dbReference type="SUPFAM" id="SSF48371">
    <property type="entry name" value="ARM repeat"/>
    <property type="match status" value="1"/>
</dbReference>
<dbReference type="InParanoid" id="G1U0U3"/>
<dbReference type="GO" id="GO:0072542">
    <property type="term" value="F:protein phosphatase activator activity"/>
    <property type="evidence" value="ECO:0007669"/>
    <property type="project" value="TreeGrafter"/>
</dbReference>
<dbReference type="EMBL" id="AAGW02040765">
    <property type="status" value="NOT_ANNOTATED_CDS"/>
    <property type="molecule type" value="Genomic_DNA"/>
</dbReference>
<dbReference type="GO" id="GO:0006974">
    <property type="term" value="P:DNA damage response"/>
    <property type="evidence" value="ECO:0007669"/>
    <property type="project" value="TreeGrafter"/>
</dbReference>
<evidence type="ECO:0000313" key="4">
    <source>
        <dbReference type="Ensembl" id="ENSOCUP00000022974.3"/>
    </source>
</evidence>
<feature type="domain" description="PP4R3 EVH1-like" evidence="3">
    <location>
        <begin position="5"/>
        <end position="101"/>
    </location>
</feature>
<dbReference type="HOGENOM" id="CLU_004909_3_0_1"/>
<name>G1U0U3_RABIT</name>
<evidence type="ECO:0000259" key="3">
    <source>
        <dbReference type="Pfam" id="PF22972"/>
    </source>
</evidence>
<reference evidence="4 5" key="1">
    <citation type="journal article" date="2011" name="Nature">
        <title>A high-resolution map of human evolutionary constraint using 29 mammals.</title>
        <authorList>
            <person name="Lindblad-Toh K."/>
            <person name="Garber M."/>
            <person name="Zuk O."/>
            <person name="Lin M.F."/>
            <person name="Parker B.J."/>
            <person name="Washietl S."/>
            <person name="Kheradpour P."/>
            <person name="Ernst J."/>
            <person name="Jordan G."/>
            <person name="Mauceli E."/>
            <person name="Ward L.D."/>
            <person name="Lowe C.B."/>
            <person name="Holloway A.K."/>
            <person name="Clamp M."/>
            <person name="Gnerre S."/>
            <person name="Alfoldi J."/>
            <person name="Beal K."/>
            <person name="Chang J."/>
            <person name="Clawson H."/>
            <person name="Cuff J."/>
            <person name="Di Palma F."/>
            <person name="Fitzgerald S."/>
            <person name="Flicek P."/>
            <person name="Guttman M."/>
            <person name="Hubisz M.J."/>
            <person name="Jaffe D.B."/>
            <person name="Jungreis I."/>
            <person name="Kent W.J."/>
            <person name="Kostka D."/>
            <person name="Lara M."/>
            <person name="Martins A.L."/>
            <person name="Massingham T."/>
            <person name="Moltke I."/>
            <person name="Raney B.J."/>
            <person name="Rasmussen M.D."/>
            <person name="Robinson J."/>
            <person name="Stark A."/>
            <person name="Vilella A.J."/>
            <person name="Wen J."/>
            <person name="Xie X."/>
            <person name="Zody M.C."/>
            <person name="Baldwin J."/>
            <person name="Bloom T."/>
            <person name="Chin C.W."/>
            <person name="Heiman D."/>
            <person name="Nicol R."/>
            <person name="Nusbaum C."/>
            <person name="Young S."/>
            <person name="Wilkinson J."/>
            <person name="Worley K.C."/>
            <person name="Kovar C.L."/>
            <person name="Muzny D.M."/>
            <person name="Gibbs R.A."/>
            <person name="Cree A."/>
            <person name="Dihn H.H."/>
            <person name="Fowler G."/>
            <person name="Jhangiani S."/>
            <person name="Joshi V."/>
            <person name="Lee S."/>
            <person name="Lewis L.R."/>
            <person name="Nazareth L.V."/>
            <person name="Okwuonu G."/>
            <person name="Santibanez J."/>
            <person name="Warren W.C."/>
            <person name="Mardis E.R."/>
            <person name="Weinstock G.M."/>
            <person name="Wilson R.K."/>
            <person name="Delehaunty K."/>
            <person name="Dooling D."/>
            <person name="Fronik C."/>
            <person name="Fulton L."/>
            <person name="Fulton B."/>
            <person name="Graves T."/>
            <person name="Minx P."/>
            <person name="Sodergren E."/>
            <person name="Birney E."/>
            <person name="Margulies E.H."/>
            <person name="Herrero J."/>
            <person name="Green E.D."/>
            <person name="Haussler D."/>
            <person name="Siepel A."/>
            <person name="Goldman N."/>
            <person name="Pollard K.S."/>
            <person name="Pedersen J.S."/>
            <person name="Lander E.S."/>
            <person name="Kellis M."/>
        </authorList>
    </citation>
    <scope>NUCLEOTIDE SEQUENCE [LARGE SCALE GENOMIC DNA]</scope>
    <source>
        <strain evidence="4 5">Thorbecke inbred</strain>
    </source>
</reference>
<keyword evidence="5" id="KW-1185">Reference proteome</keyword>
<dbReference type="Pfam" id="PF22972">
    <property type="entry name" value="EVH1_PP4R3"/>
    <property type="match status" value="1"/>
</dbReference>
<protein>
    <submittedName>
        <fullName evidence="4">Protein phosphatase 4 regulatory subunit 3C</fullName>
    </submittedName>
</protein>
<dbReference type="InterPro" id="IPR055236">
    <property type="entry name" value="EVH1_PP4R3"/>
</dbReference>
<gene>
    <name evidence="4" type="primary">PPP4R3C</name>
</gene>
<dbReference type="Bgee" id="ENSOCUG00000006805">
    <property type="expression patterns" value="Expressed in testis"/>
</dbReference>
<dbReference type="InterPro" id="IPR006887">
    <property type="entry name" value="P4R3-like_central_dom"/>
</dbReference>
<dbReference type="GO" id="GO:0005654">
    <property type="term" value="C:nucleoplasm"/>
    <property type="evidence" value="ECO:0007669"/>
    <property type="project" value="TreeGrafter"/>
</dbReference>
<dbReference type="InterPro" id="IPR016024">
    <property type="entry name" value="ARM-type_fold"/>
</dbReference>
<dbReference type="STRING" id="9986.ENSOCUP00000022974"/>
<dbReference type="Proteomes" id="UP000001811">
    <property type="component" value="Chromosome X"/>
</dbReference>
<dbReference type="PANTHER" id="PTHR23318">
    <property type="entry name" value="ATP SYNTHASE GAMMA-RELATED"/>
    <property type="match status" value="1"/>
</dbReference>
<evidence type="ECO:0000313" key="5">
    <source>
        <dbReference type="Proteomes" id="UP000001811"/>
    </source>
</evidence>
<dbReference type="InterPro" id="IPR051137">
    <property type="entry name" value="PP4R3-like"/>
</dbReference>
<dbReference type="GeneTree" id="ENSGT00390000018199"/>
<proteinExistence type="inferred from homology"/>
<accession>G1U0U3</accession>
<comment type="similarity">
    <text evidence="1">Belongs to the SMEK family.</text>
</comment>
<dbReference type="SUPFAM" id="SSF50729">
    <property type="entry name" value="PH domain-like"/>
    <property type="match status" value="1"/>
</dbReference>
<dbReference type="GO" id="GO:0030289">
    <property type="term" value="C:protein phosphatase 4 complex"/>
    <property type="evidence" value="ECO:0007669"/>
    <property type="project" value="TreeGrafter"/>
</dbReference>
<reference evidence="4" key="3">
    <citation type="submission" date="2025-09" db="UniProtKB">
        <authorList>
            <consortium name="Ensembl"/>
        </authorList>
    </citation>
    <scope>IDENTIFICATION</scope>
    <source>
        <strain evidence="4">Thorbecke</strain>
    </source>
</reference>
<reference evidence="4" key="2">
    <citation type="submission" date="2025-08" db="UniProtKB">
        <authorList>
            <consortium name="Ensembl"/>
        </authorList>
    </citation>
    <scope>IDENTIFICATION</scope>
    <source>
        <strain evidence="4">Thorbecke</strain>
    </source>
</reference>
<evidence type="ECO:0000259" key="2">
    <source>
        <dbReference type="Pfam" id="PF04802"/>
    </source>
</evidence>
<dbReference type="Ensembl" id="ENSOCUT00000006803.4">
    <property type="protein sequence ID" value="ENSOCUP00000022974.3"/>
    <property type="gene ID" value="ENSOCUG00000006805.4"/>
</dbReference>
<sequence length="702" mass="81574">MADRRHRVRIYVLSDDHLWDNIGTGQISISYVERLQGMALLVRSETDGSLLLESKINPQTLYKKQQGVLIIWYEAENHGMALSFQDIAGCREIWEGICQVQGKDPTVKDPLDKSERPVEKADTSTLIKLPVCELNTLEQIANLVTSVLASPILRERLARILEHDNYIKKLLQLFHTCEDQQNTQGLHHLHDIIKGILSLNKTTLLEILFSDECIMDVVGCLEYDPALAQPKKHREFLTQNAKFKEVVPITDSELRKKIHQTYRVQYIYDILLPAPSMFEENFLSSLTTFIFFNKVEIVSMLQEDEKFLFQVFAQLKDETTDNDKRLELMLFFKDFFAFSQTLEPHSKDMLFKTLTQLGILPALKMVMNMSDLQIKTAATDIFTYLMEYSPSMIRAFIMQEAEKREDEDLFINMIIEQIVGDTDPELGGAFHLVGLLRCLLDPDNMLITINTCERSEFLNFFYKHCMHNLIAPLLATTSGSKCGEGNILLNLILELLIFCVQHHTYYIKHYILSNDLLRRVLMLTESKHTFLLLCAIRFMRRMIGLKDELYNRYIIQGNLFEPVVKALLDNGTRYNMLNSAIIELFEYIRVENIKSLVVHVVENYNVLQSIEYVKTFKGLKIKYEQEKHRQNQIRENLHSMLYSKILCQGVSVLDMKEEVGFNEDMKDAVLPPLENDFPDDDTFMETEPAARRMRRGRKLRVM</sequence>
<dbReference type="PANTHER" id="PTHR23318:SF19">
    <property type="entry name" value="PROTEIN PPP4R3C"/>
    <property type="match status" value="1"/>
</dbReference>
<dbReference type="eggNOG" id="KOG2175">
    <property type="taxonomic scope" value="Eukaryota"/>
</dbReference>